<keyword evidence="1" id="KW-0285">Flavoprotein</keyword>
<dbReference type="Gene3D" id="3.50.50.60">
    <property type="entry name" value="FAD/NAD(P)-binding domain"/>
    <property type="match status" value="1"/>
</dbReference>
<accession>A0A4Y6PPX5</accession>
<dbReference type="PRINTS" id="PR00469">
    <property type="entry name" value="PNDRDTASEII"/>
</dbReference>
<dbReference type="Pfam" id="PF07992">
    <property type="entry name" value="Pyr_redox_2"/>
    <property type="match status" value="1"/>
</dbReference>
<dbReference type="RefSeq" id="WP_141196826.1">
    <property type="nucleotide sequence ID" value="NZ_CP041186.1"/>
</dbReference>
<gene>
    <name evidence="4" type="ORF">FIV42_06160</name>
</gene>
<sequence length="180" mass="18906">MSKVLVVGDGPGGLSAALFLAKNDIDVDVFGTDDTPMHKAMLYNYLGIPEMTGSKFQEVAREQVAGFGANLHETKVASIEKTDGGFKVSTDDGAEHEGDYLIIAVSNKGLIDQAGMERDGGVAKVDQNGRTNVDDAYAVGWAARSQKIQAIISAGDGAAAALDIMSKEAGKDVHDFDVVE</sequence>
<evidence type="ECO:0000256" key="1">
    <source>
        <dbReference type="ARBA" id="ARBA00022630"/>
    </source>
</evidence>
<proteinExistence type="predicted"/>
<dbReference type="InterPro" id="IPR050097">
    <property type="entry name" value="Ferredoxin-NADP_redctase_2"/>
</dbReference>
<evidence type="ECO:0000313" key="4">
    <source>
        <dbReference type="EMBL" id="QDG50330.1"/>
    </source>
</evidence>
<dbReference type="InterPro" id="IPR036188">
    <property type="entry name" value="FAD/NAD-bd_sf"/>
</dbReference>
<name>A0A4Y6PPX5_PERCE</name>
<dbReference type="EMBL" id="CP041186">
    <property type="protein sequence ID" value="QDG50330.1"/>
    <property type="molecule type" value="Genomic_DNA"/>
</dbReference>
<dbReference type="AlphaFoldDB" id="A0A4Y6PPX5"/>
<dbReference type="InterPro" id="IPR023753">
    <property type="entry name" value="FAD/NAD-binding_dom"/>
</dbReference>
<dbReference type="PANTHER" id="PTHR48105">
    <property type="entry name" value="THIOREDOXIN REDUCTASE 1-RELATED-RELATED"/>
    <property type="match status" value="1"/>
</dbReference>
<protein>
    <submittedName>
        <fullName evidence="4">Thioredoxin reductase</fullName>
    </submittedName>
</protein>
<accession>A0A5B8Y1P7</accession>
<feature type="domain" description="FAD/NAD(P)-binding" evidence="3">
    <location>
        <begin position="51"/>
        <end position="150"/>
    </location>
</feature>
<reference evidence="4 5" key="1">
    <citation type="submission" date="2019-06" db="EMBL/GenBank/DDBJ databases">
        <title>Persicimonas caeni gen. nov., sp. nov., a predatory bacterium isolated from solar saltern.</title>
        <authorList>
            <person name="Wang S."/>
        </authorList>
    </citation>
    <scope>NUCLEOTIDE SEQUENCE [LARGE SCALE GENOMIC DNA]</scope>
    <source>
        <strain evidence="4 5">YN101</strain>
    </source>
</reference>
<dbReference type="PRINTS" id="PR00368">
    <property type="entry name" value="FADPNR"/>
</dbReference>
<keyword evidence="5" id="KW-1185">Reference proteome</keyword>
<keyword evidence="2" id="KW-0560">Oxidoreductase</keyword>
<evidence type="ECO:0000313" key="5">
    <source>
        <dbReference type="Proteomes" id="UP000315995"/>
    </source>
</evidence>
<dbReference type="Proteomes" id="UP000315995">
    <property type="component" value="Chromosome"/>
</dbReference>
<dbReference type="SUPFAM" id="SSF51905">
    <property type="entry name" value="FAD/NAD(P)-binding domain"/>
    <property type="match status" value="1"/>
</dbReference>
<dbReference type="GO" id="GO:0016491">
    <property type="term" value="F:oxidoreductase activity"/>
    <property type="evidence" value="ECO:0007669"/>
    <property type="project" value="UniProtKB-KW"/>
</dbReference>
<organism evidence="4 5">
    <name type="scientific">Persicimonas caeni</name>
    <dbReference type="NCBI Taxonomy" id="2292766"/>
    <lineage>
        <taxon>Bacteria</taxon>
        <taxon>Deltaproteobacteria</taxon>
        <taxon>Bradymonadales</taxon>
        <taxon>Bradymonadaceae</taxon>
        <taxon>Persicimonas</taxon>
    </lineage>
</organism>
<evidence type="ECO:0000256" key="2">
    <source>
        <dbReference type="ARBA" id="ARBA00023002"/>
    </source>
</evidence>
<dbReference type="OrthoDB" id="109585at2"/>
<evidence type="ECO:0000259" key="3">
    <source>
        <dbReference type="Pfam" id="PF07992"/>
    </source>
</evidence>